<evidence type="ECO:0000313" key="9">
    <source>
        <dbReference type="EMBL" id="PZD71500.1"/>
    </source>
</evidence>
<name>A0A2W1JBS0_9CYAN</name>
<dbReference type="Gene3D" id="1.10.3720.10">
    <property type="entry name" value="MetI-like"/>
    <property type="match status" value="1"/>
</dbReference>
<evidence type="ECO:0000313" key="10">
    <source>
        <dbReference type="Proteomes" id="UP000248857"/>
    </source>
</evidence>
<evidence type="ECO:0000256" key="7">
    <source>
        <dbReference type="RuleBase" id="RU363032"/>
    </source>
</evidence>
<proteinExistence type="inferred from homology"/>
<sequence>MIDQPKTPDIQSKPSVIDGLRAFLTSDTFAYVVKRLFQGLITLFLASILCYVIVQLTPGNYLDKLRTDPKISPERLAELAKQFGLEDEPESPIAAKAWSQFWSLWGPWLGWVFQRYWLWLGQVLQGNFGYSFASQRPVLTLIAEKVPNTLLLSIASILITWAIALPLGIIGAVKQNRLTDRVLRVFSYAGQGFPSFITALLLLFFAQSTPLFPVGNMTSVYHADLSPIGKVLDIGWHMILPTLALTVTSFAGLQRLTRGNLLDVLRQNYVQTARAKGLPENKVIYVHALRNAVNPLITLLGFEFASLLGGAFIAETFFNWPGLGRLILKAVLEQDLYLVMASLMIGAVMLIIGNLLADLLLKVVDPRIQLDEMK</sequence>
<evidence type="ECO:0000259" key="8">
    <source>
        <dbReference type="PROSITE" id="PS50928"/>
    </source>
</evidence>
<feature type="transmembrane region" description="Helical" evidence="7">
    <location>
        <begin position="185"/>
        <end position="206"/>
    </location>
</feature>
<dbReference type="GO" id="GO:0005886">
    <property type="term" value="C:plasma membrane"/>
    <property type="evidence" value="ECO:0007669"/>
    <property type="project" value="UniProtKB-SubCell"/>
</dbReference>
<feature type="transmembrane region" description="Helical" evidence="7">
    <location>
        <begin position="36"/>
        <end position="54"/>
    </location>
</feature>
<keyword evidence="3" id="KW-1003">Cell membrane</keyword>
<keyword evidence="2 7" id="KW-0813">Transport</keyword>
<dbReference type="InterPro" id="IPR000515">
    <property type="entry name" value="MetI-like"/>
</dbReference>
<dbReference type="GO" id="GO:0055085">
    <property type="term" value="P:transmembrane transport"/>
    <property type="evidence" value="ECO:0007669"/>
    <property type="project" value="InterPro"/>
</dbReference>
<keyword evidence="5 7" id="KW-1133">Transmembrane helix</keyword>
<accession>A0A2W1JBS0</accession>
<evidence type="ECO:0000256" key="4">
    <source>
        <dbReference type="ARBA" id="ARBA00022692"/>
    </source>
</evidence>
<feature type="transmembrane region" description="Helical" evidence="7">
    <location>
        <begin position="150"/>
        <end position="173"/>
    </location>
</feature>
<evidence type="ECO:0000256" key="6">
    <source>
        <dbReference type="ARBA" id="ARBA00023136"/>
    </source>
</evidence>
<keyword evidence="10" id="KW-1185">Reference proteome</keyword>
<dbReference type="SUPFAM" id="SSF161098">
    <property type="entry name" value="MetI-like"/>
    <property type="match status" value="1"/>
</dbReference>
<feature type="transmembrane region" description="Helical" evidence="7">
    <location>
        <begin position="296"/>
        <end position="318"/>
    </location>
</feature>
<comment type="similarity">
    <text evidence="7">Belongs to the binding-protein-dependent transport system permease family.</text>
</comment>
<feature type="domain" description="ABC transmembrane type-1" evidence="8">
    <location>
        <begin position="146"/>
        <end position="361"/>
    </location>
</feature>
<feature type="transmembrane region" description="Helical" evidence="7">
    <location>
        <begin position="234"/>
        <end position="253"/>
    </location>
</feature>
<gene>
    <name evidence="9" type="primary">gsiC_2</name>
    <name evidence="9" type="ORF">C1752_06120</name>
</gene>
<dbReference type="OrthoDB" id="9773683at2"/>
<organism evidence="9 10">
    <name type="scientific">Acaryochloris thomasi RCC1774</name>
    <dbReference type="NCBI Taxonomy" id="1764569"/>
    <lineage>
        <taxon>Bacteria</taxon>
        <taxon>Bacillati</taxon>
        <taxon>Cyanobacteriota</taxon>
        <taxon>Cyanophyceae</taxon>
        <taxon>Acaryochloridales</taxon>
        <taxon>Acaryochloridaceae</taxon>
        <taxon>Acaryochloris</taxon>
        <taxon>Acaryochloris thomasi</taxon>
    </lineage>
</organism>
<dbReference type="CDD" id="cd06261">
    <property type="entry name" value="TM_PBP2"/>
    <property type="match status" value="1"/>
</dbReference>
<dbReference type="EMBL" id="PQWO01000016">
    <property type="protein sequence ID" value="PZD71500.1"/>
    <property type="molecule type" value="Genomic_DNA"/>
</dbReference>
<comment type="caution">
    <text evidence="9">The sequence shown here is derived from an EMBL/GenBank/DDBJ whole genome shotgun (WGS) entry which is preliminary data.</text>
</comment>
<dbReference type="PANTHER" id="PTHR30465:SF0">
    <property type="entry name" value="OLIGOPEPTIDE TRANSPORT SYSTEM PERMEASE PROTEIN APPB"/>
    <property type="match status" value="1"/>
</dbReference>
<evidence type="ECO:0000256" key="5">
    <source>
        <dbReference type="ARBA" id="ARBA00022989"/>
    </source>
</evidence>
<dbReference type="InterPro" id="IPR035906">
    <property type="entry name" value="MetI-like_sf"/>
</dbReference>
<keyword evidence="4 7" id="KW-0812">Transmembrane</keyword>
<reference evidence="9 10" key="1">
    <citation type="journal article" date="2018" name="Sci. Rep.">
        <title>A novel species of the marine cyanobacterium Acaryochloris with a unique pigment content and lifestyle.</title>
        <authorList>
            <person name="Partensky F."/>
            <person name="Six C."/>
            <person name="Ratin M."/>
            <person name="Garczarek L."/>
            <person name="Vaulot D."/>
            <person name="Probert I."/>
            <person name="Calteau A."/>
            <person name="Gourvil P."/>
            <person name="Marie D."/>
            <person name="Grebert T."/>
            <person name="Bouchier C."/>
            <person name="Le Panse S."/>
            <person name="Gachenot M."/>
            <person name="Rodriguez F."/>
            <person name="Garrido J.L."/>
        </authorList>
    </citation>
    <scope>NUCLEOTIDE SEQUENCE [LARGE SCALE GENOMIC DNA]</scope>
    <source>
        <strain evidence="9 10">RCC1774</strain>
    </source>
</reference>
<dbReference type="Pfam" id="PF00528">
    <property type="entry name" value="BPD_transp_1"/>
    <property type="match status" value="1"/>
</dbReference>
<keyword evidence="6 7" id="KW-0472">Membrane</keyword>
<dbReference type="InterPro" id="IPR045621">
    <property type="entry name" value="BPD_transp_1_N"/>
</dbReference>
<evidence type="ECO:0000256" key="1">
    <source>
        <dbReference type="ARBA" id="ARBA00004651"/>
    </source>
</evidence>
<dbReference type="Proteomes" id="UP000248857">
    <property type="component" value="Unassembled WGS sequence"/>
</dbReference>
<evidence type="ECO:0000256" key="3">
    <source>
        <dbReference type="ARBA" id="ARBA00022475"/>
    </source>
</evidence>
<comment type="subcellular location">
    <subcellularLocation>
        <location evidence="1 7">Cell membrane</location>
        <topology evidence="1 7">Multi-pass membrane protein</topology>
    </subcellularLocation>
</comment>
<dbReference type="PROSITE" id="PS50928">
    <property type="entry name" value="ABC_TM1"/>
    <property type="match status" value="1"/>
</dbReference>
<dbReference type="PANTHER" id="PTHR30465">
    <property type="entry name" value="INNER MEMBRANE ABC TRANSPORTER"/>
    <property type="match status" value="1"/>
</dbReference>
<evidence type="ECO:0000256" key="2">
    <source>
        <dbReference type="ARBA" id="ARBA00022448"/>
    </source>
</evidence>
<dbReference type="Pfam" id="PF19300">
    <property type="entry name" value="BPD_transp_1_N"/>
    <property type="match status" value="1"/>
</dbReference>
<protein>
    <submittedName>
        <fullName evidence="9">Glutathione transport system permease protein GsiC</fullName>
    </submittedName>
</protein>
<feature type="transmembrane region" description="Helical" evidence="7">
    <location>
        <begin position="338"/>
        <end position="361"/>
    </location>
</feature>
<dbReference type="AlphaFoldDB" id="A0A2W1JBS0"/>
<dbReference type="RefSeq" id="WP_110987925.1">
    <property type="nucleotide sequence ID" value="NZ_CAWNWM010000016.1"/>
</dbReference>